<reference evidence="3 4" key="1">
    <citation type="submission" date="2019-01" db="EMBL/GenBank/DDBJ databases">
        <title>Genome sequence of the Antarctic species Gelidibacter gilvus ACAM 158(T).</title>
        <authorList>
            <person name="Bowman J.P."/>
        </authorList>
    </citation>
    <scope>NUCLEOTIDE SEQUENCE [LARGE SCALE GENOMIC DNA]</scope>
    <source>
        <strain evidence="3 4">IC158</strain>
    </source>
</reference>
<evidence type="ECO:0000313" key="4">
    <source>
        <dbReference type="Proteomes" id="UP000289792"/>
    </source>
</evidence>
<proteinExistence type="predicted"/>
<feature type="region of interest" description="Disordered" evidence="2">
    <location>
        <begin position="468"/>
        <end position="542"/>
    </location>
</feature>
<evidence type="ECO:0000256" key="1">
    <source>
        <dbReference type="SAM" id="Coils"/>
    </source>
</evidence>
<keyword evidence="1" id="KW-0175">Coiled coil</keyword>
<comment type="caution">
    <text evidence="3">The sequence shown here is derived from an EMBL/GenBank/DDBJ whole genome shotgun (WGS) entry which is preliminary data.</text>
</comment>
<keyword evidence="4" id="KW-1185">Reference proteome</keyword>
<evidence type="ECO:0000256" key="2">
    <source>
        <dbReference type="SAM" id="MobiDB-lite"/>
    </source>
</evidence>
<evidence type="ECO:0000313" key="3">
    <source>
        <dbReference type="EMBL" id="RXJ51543.1"/>
    </source>
</evidence>
<dbReference type="NCBIfam" id="TIGR03519">
    <property type="entry name" value="T9SS_PorP_fam"/>
    <property type="match status" value="1"/>
</dbReference>
<dbReference type="OrthoDB" id="1393025at2"/>
<dbReference type="Proteomes" id="UP000289792">
    <property type="component" value="Unassembled WGS sequence"/>
</dbReference>
<accession>A0A4Q0XK57</accession>
<sequence>MKTFLLTIICSFCSIQMFYSQEDDGVVSLAIPVRNSLTFNRYAINPTFSFVREQNKYISLYNKREWVQFDDAPQTYLAGYSGRFAENIGAGIGLFQQNYGVLTTFGGILNFAYNARLKQNSNLTFGLNLGVYKSGLNTGKVVTNFPDPSLDHVPSHLLLTVNPGINYGIEFMDFGVSVNNLVLYNVQSSELLEDDPRQTLQAHMMYTGYIYSGGFFDESKFSGLVRSEFGKDETTISGIAMLTVPKGIWAQVGYNTLYGASAGLGLNITKQIAIEYNFEKAVGDLTHFGPSHEITLAFKLNNNNHTRYNYGDEDEMSALINSDNKRVLASSQPRMDAETRAQLLAESTAKREEIKERAKGKAETRTQIAAVAKAKVERQSEAKIAAENKAKQEEQERAIVAKSEADAAAKLKAEEISATEILDQKAREVQQKLDAQNKAKAESDAIAKRDADAKLALAAQEKAKADAKAKAEAQAKLAEAAKAKADQDAKAELAAQEKAKADAKAKAEAQAKLAEAAKAKADQDAKEELAAQKKAETEAAAKEKLAADAKVKADAAAAAQLAAAAKAKQDAEAQLAIETKAKTEAENASRVTSEEKAQQEARAIELAALAEAKAKQEAEAEALAKLDAENAALAKKELEEKALNNPTDAIGISMKSLADLTESSKDTQDELLARLNAMVASKDRDLKDLKEENDLSEQGIYSAPKAFKSITEENNALQAIQTDLDNIIDTNTARIKELENLYKERSKITALKNDEVIVYYQKTIQTLKAEQARAIQTRTQLTATLKEINEATEFERKRRIKRAAFTNEDDRYAQDRAALKLIKQNTPQSPVSLKAEDFNFGEEQGNNIQIIKNVNNIESGYYVVVAVHNDAVKRDEFLTKAVAAGQSNIDFFYDVTTSRYFIYYKKLDSIEAASDAMKTKGDQPYNGKMSIIKIEN</sequence>
<dbReference type="AlphaFoldDB" id="A0A4Q0XK57"/>
<dbReference type="Pfam" id="PF11751">
    <property type="entry name" value="PorP_SprF"/>
    <property type="match status" value="1"/>
</dbReference>
<dbReference type="InterPro" id="IPR019861">
    <property type="entry name" value="PorP/SprF_Bacteroidetes"/>
</dbReference>
<gene>
    <name evidence="3" type="ORF">ESZ48_06235</name>
</gene>
<protein>
    <submittedName>
        <fullName evidence="3">Type IX secretion system membrane protein PorP/SprF</fullName>
    </submittedName>
</protein>
<feature type="coiled-coil region" evidence="1">
    <location>
        <begin position="568"/>
        <end position="629"/>
    </location>
</feature>
<name>A0A4Q0XK57_9FLAO</name>
<organism evidence="3 4">
    <name type="scientific">Gelidibacter gilvus</name>
    <dbReference type="NCBI Taxonomy" id="59602"/>
    <lineage>
        <taxon>Bacteria</taxon>
        <taxon>Pseudomonadati</taxon>
        <taxon>Bacteroidota</taxon>
        <taxon>Flavobacteriia</taxon>
        <taxon>Flavobacteriales</taxon>
        <taxon>Flavobacteriaceae</taxon>
        <taxon>Gelidibacter</taxon>
    </lineage>
</organism>
<dbReference type="EMBL" id="SDDZ01000002">
    <property type="protein sequence ID" value="RXJ51543.1"/>
    <property type="molecule type" value="Genomic_DNA"/>
</dbReference>